<evidence type="ECO:0000256" key="10">
    <source>
        <dbReference type="PIRSR" id="PIRSR000171-1"/>
    </source>
</evidence>
<dbReference type="SUPFAM" id="SSF56425">
    <property type="entry name" value="Succinate dehydrogenase/fumarate reductase flavoprotein, catalytic domain"/>
    <property type="match status" value="1"/>
</dbReference>
<dbReference type="RefSeq" id="WP_054836988.1">
    <property type="nucleotide sequence ID" value="NZ_BBBA01000018.1"/>
</dbReference>
<dbReference type="Gene3D" id="1.20.58.100">
    <property type="entry name" value="Fumarate reductase/succinate dehydrogenase flavoprotein-like, C-terminal domain"/>
    <property type="match status" value="1"/>
</dbReference>
<evidence type="ECO:0000256" key="5">
    <source>
        <dbReference type="ARBA" id="ARBA00022630"/>
    </source>
</evidence>
<evidence type="ECO:0000256" key="2">
    <source>
        <dbReference type="ARBA" id="ARBA00004170"/>
    </source>
</evidence>
<gene>
    <name evidence="13" type="ORF">DFR87_12140</name>
</gene>
<keyword evidence="9" id="KW-0472">Membrane</keyword>
<dbReference type="FunFam" id="3.90.700.10:FF:000005">
    <property type="entry name" value="Succinate dehydrogenase flavoprotein subunit"/>
    <property type="match status" value="1"/>
</dbReference>
<dbReference type="Pfam" id="PF02910">
    <property type="entry name" value="Succ_DH_flav_C"/>
    <property type="match status" value="1"/>
</dbReference>
<sequence length="573" mass="63862">MEAEVITTDLIVLGSGLAGLRAAIEFDKLSNGRYEVSVISKVQVMRSHSVAPEGGAAAVMQKGDSFEQHAYDTIKGSDFLADQDVVQQFVLDAPGEIVQLEHWGMPWARDSEGNLLARAFGAHEVPRTYFAYDRTGFFLMKTLYDRAQAGKNIKFYHEFFATAIIHDGTRFRGLIAMDRATGNFFLFKGKALIMATGGIGRIYKYVTYSHTVTGDGLAMAYRAGIPLKDMEFIQWLPTTMIPYGIPATEALRGHGALLLNAEGDRFMKKYAPRKMELAARDVVTRAILTEIKEGKGVEGPRSMKAVLLDTRPVGEDRLKSIYKTFRENAIQFLGKDPLDEPIPVLPAAHYSMGGIHVQGTELATPLKGVFAAGEVANVSLHGANRLGSNSLPACLVTGKWAGRSAFAYISALNSDVLVDLTEKVKVEINKSYSLIKKENGSSTVYDIRNEVQTIMEDYVGVFRNEDGLMDALKRIKSLKESYKEVYVRDRAFDYNLEWVHAHEVTNLLDMAEVITNSALNRKESRGAHFRQDFPVRDDQNYLKHTLTTFAIEGPIITYIPVTITKWKPTERVY</sequence>
<dbReference type="InterPro" id="IPR014006">
    <property type="entry name" value="Succ_Dhase_FrdA_Gneg"/>
</dbReference>
<evidence type="ECO:0000256" key="6">
    <source>
        <dbReference type="ARBA" id="ARBA00022827"/>
    </source>
</evidence>
<dbReference type="GO" id="GO:0050660">
    <property type="term" value="F:flavin adenine dinucleotide binding"/>
    <property type="evidence" value="ECO:0007669"/>
    <property type="project" value="InterPro"/>
</dbReference>
<keyword evidence="7" id="KW-0249">Electron transport</keyword>
<evidence type="ECO:0000259" key="11">
    <source>
        <dbReference type="Pfam" id="PF00890"/>
    </source>
</evidence>
<dbReference type="GO" id="GO:0016627">
    <property type="term" value="F:oxidoreductase activity, acting on the CH-CH group of donors"/>
    <property type="evidence" value="ECO:0007669"/>
    <property type="project" value="InterPro"/>
</dbReference>
<dbReference type="NCBIfam" id="TIGR01812">
    <property type="entry name" value="sdhA_frdA_Gneg"/>
    <property type="match status" value="1"/>
</dbReference>
<protein>
    <submittedName>
        <fullName evidence="13">FAD-binding protein</fullName>
    </submittedName>
</protein>
<dbReference type="GO" id="GO:0016020">
    <property type="term" value="C:membrane"/>
    <property type="evidence" value="ECO:0007669"/>
    <property type="project" value="UniProtKB-SubCell"/>
</dbReference>
<evidence type="ECO:0000256" key="4">
    <source>
        <dbReference type="ARBA" id="ARBA00022448"/>
    </source>
</evidence>
<dbReference type="AlphaFoldDB" id="A0A2U9IWH8"/>
<dbReference type="GO" id="GO:0022900">
    <property type="term" value="P:electron transport chain"/>
    <property type="evidence" value="ECO:0007669"/>
    <property type="project" value="InterPro"/>
</dbReference>
<organism evidence="13 14">
    <name type="scientific">Metallosphaera hakonensis JCM 8857 = DSM 7519</name>
    <dbReference type="NCBI Taxonomy" id="1293036"/>
    <lineage>
        <taxon>Archaea</taxon>
        <taxon>Thermoproteota</taxon>
        <taxon>Thermoprotei</taxon>
        <taxon>Sulfolobales</taxon>
        <taxon>Sulfolobaceae</taxon>
        <taxon>Metallosphaera</taxon>
    </lineage>
</organism>
<dbReference type="InterPro" id="IPR037099">
    <property type="entry name" value="Fum_R/Succ_DH_flav-like_C_sf"/>
</dbReference>
<proteinExistence type="inferred from homology"/>
<accession>A0A2U9IWH8</accession>
<dbReference type="EMBL" id="CP029287">
    <property type="protein sequence ID" value="AWS00304.1"/>
    <property type="molecule type" value="Genomic_DNA"/>
</dbReference>
<dbReference type="GeneID" id="36836104"/>
<keyword evidence="4" id="KW-0813">Transport</keyword>
<dbReference type="Gene3D" id="4.10.80.40">
    <property type="entry name" value="succinate dehydrogenase protein domain"/>
    <property type="match status" value="1"/>
</dbReference>
<evidence type="ECO:0000259" key="12">
    <source>
        <dbReference type="Pfam" id="PF02910"/>
    </source>
</evidence>
<dbReference type="PANTHER" id="PTHR11632:SF51">
    <property type="entry name" value="SUCCINATE DEHYDROGENASE [UBIQUINONE] FLAVOPROTEIN SUBUNIT, MITOCHONDRIAL"/>
    <property type="match status" value="1"/>
</dbReference>
<evidence type="ECO:0000256" key="8">
    <source>
        <dbReference type="ARBA" id="ARBA00023002"/>
    </source>
</evidence>
<evidence type="ECO:0000256" key="1">
    <source>
        <dbReference type="ARBA" id="ARBA00001974"/>
    </source>
</evidence>
<dbReference type="InterPro" id="IPR030664">
    <property type="entry name" value="SdhA/FrdA/AprA"/>
</dbReference>
<dbReference type="OrthoDB" id="23539at2157"/>
<dbReference type="Gene3D" id="3.50.50.60">
    <property type="entry name" value="FAD/NAD(P)-binding domain"/>
    <property type="match status" value="1"/>
</dbReference>
<dbReference type="PIRSF" id="PIRSF000171">
    <property type="entry name" value="SDHA_APRA_LASPO"/>
    <property type="match status" value="1"/>
</dbReference>
<feature type="domain" description="Fumarate reductase/succinate dehydrogenase flavoprotein-like C-terminal" evidence="12">
    <location>
        <begin position="448"/>
        <end position="573"/>
    </location>
</feature>
<evidence type="ECO:0000313" key="14">
    <source>
        <dbReference type="Proteomes" id="UP000247586"/>
    </source>
</evidence>
<dbReference type="InterPro" id="IPR036188">
    <property type="entry name" value="FAD/NAD-bd_sf"/>
</dbReference>
<dbReference type="PANTHER" id="PTHR11632">
    <property type="entry name" value="SUCCINATE DEHYDROGENASE 2 FLAVOPROTEIN SUBUNIT"/>
    <property type="match status" value="1"/>
</dbReference>
<keyword evidence="8" id="KW-0560">Oxidoreductase</keyword>
<dbReference type="Pfam" id="PF00890">
    <property type="entry name" value="FAD_binding_2"/>
    <property type="match status" value="1"/>
</dbReference>
<dbReference type="KEGG" id="mhk:DFR87_12140"/>
<dbReference type="Gene3D" id="3.90.700.10">
    <property type="entry name" value="Succinate dehydrogenase/fumarate reductase flavoprotein, catalytic domain"/>
    <property type="match status" value="1"/>
</dbReference>
<dbReference type="InterPro" id="IPR027477">
    <property type="entry name" value="Succ_DH/fumarate_Rdtase_cat_sf"/>
</dbReference>
<feature type="domain" description="FAD-dependent oxidoreductase 2 FAD-binding" evidence="11">
    <location>
        <begin position="9"/>
        <end position="391"/>
    </location>
</feature>
<evidence type="ECO:0000256" key="3">
    <source>
        <dbReference type="ARBA" id="ARBA00008040"/>
    </source>
</evidence>
<dbReference type="InterPro" id="IPR003953">
    <property type="entry name" value="FAD-dep_OxRdtase_2_FAD-bd"/>
</dbReference>
<dbReference type="InterPro" id="IPR015939">
    <property type="entry name" value="Fum_Rdtase/Succ_DH_flav-like_C"/>
</dbReference>
<comment type="cofactor">
    <cofactor evidence="1">
        <name>FAD</name>
        <dbReference type="ChEBI" id="CHEBI:57692"/>
    </cofactor>
</comment>
<dbReference type="STRING" id="1293036.GCA_001315825_02194"/>
<name>A0A2U9IWH8_9CREN</name>
<evidence type="ECO:0000256" key="7">
    <source>
        <dbReference type="ARBA" id="ARBA00022982"/>
    </source>
</evidence>
<feature type="active site" description="Proton acceptor" evidence="10">
    <location>
        <position position="280"/>
    </location>
</feature>
<dbReference type="Proteomes" id="UP000247586">
    <property type="component" value="Chromosome"/>
</dbReference>
<reference evidence="13" key="1">
    <citation type="submission" date="2018-05" db="EMBL/GenBank/DDBJ databases">
        <title>Complete Genome Sequences of Extremely Thermoacidophilic, Metal-Mobilizing Type-Strain Members of the Archaeal Family Sulfolobaceae: Acidianus brierleyi DSM-1651T, Acidianus sulfidivorans DSM-18786T, Metallosphaera hakonensis DSM-7519T, and Metallosphaera prunae DSM-10039T.</title>
        <authorList>
            <person name="Counts J.A."/>
            <person name="Kelly R.M."/>
        </authorList>
    </citation>
    <scope>NUCLEOTIDE SEQUENCE [LARGE SCALE GENOMIC DNA]</scope>
    <source>
        <strain evidence="13">HO1-1</strain>
    </source>
</reference>
<comment type="similarity">
    <text evidence="3">Belongs to the FAD-dependent oxidoreductase 2 family. FRD/SDH subfamily.</text>
</comment>
<dbReference type="SUPFAM" id="SSF46977">
    <property type="entry name" value="Succinate dehydrogenase/fumarate reductase flavoprotein C-terminal domain"/>
    <property type="match status" value="1"/>
</dbReference>
<keyword evidence="6" id="KW-0274">FAD</keyword>
<keyword evidence="5" id="KW-0285">Flavoprotein</keyword>
<evidence type="ECO:0000256" key="9">
    <source>
        <dbReference type="ARBA" id="ARBA00023136"/>
    </source>
</evidence>
<comment type="subcellular location">
    <subcellularLocation>
        <location evidence="2">Membrane</location>
        <topology evidence="2">Peripheral membrane protein</topology>
    </subcellularLocation>
</comment>
<evidence type="ECO:0000313" key="13">
    <source>
        <dbReference type="EMBL" id="AWS00304.1"/>
    </source>
</evidence>
<keyword evidence="14" id="KW-1185">Reference proteome</keyword>
<dbReference type="SUPFAM" id="SSF51905">
    <property type="entry name" value="FAD/NAD(P)-binding domain"/>
    <property type="match status" value="1"/>
</dbReference>
<dbReference type="PRINTS" id="PR00368">
    <property type="entry name" value="FADPNR"/>
</dbReference>